<feature type="transmembrane region" description="Helical" evidence="2">
    <location>
        <begin position="335"/>
        <end position="355"/>
    </location>
</feature>
<sequence>MSAAMPYLRSLRKSDLVLLAEISDLKGFEDYKKVELEAALDEHLRANTSIFSADKRLADYYRRLAQLPRVVSPIKLKTEPAASGDEAKKLSRRRQTNKVKDDVEVTDDSDSQSKTPASTALVVPARTPARSSLSFAASLPPSPAIVTDVIERQTTVFRKSVSEAWSASGVSERFHALRAALSSGKSIKTLIIVIELFSLIYELVPLQFLTTVPAVEALRSPEFGIRVPDLFILLSSSFWAPFSLWSLTSLILPLISAYFFNLSYKPPQPRVSHPYETRRSSAVVPTAAAPSFDPLVYNIAKALIVYLVYATNFTFWDLYSDFTIEKVNVSIPGQWPALVTGAAIGIVTSLYEAILKK</sequence>
<organism evidence="3 4">
    <name type="scientific">Elaphomyces granulatus</name>
    <dbReference type="NCBI Taxonomy" id="519963"/>
    <lineage>
        <taxon>Eukaryota</taxon>
        <taxon>Fungi</taxon>
        <taxon>Dikarya</taxon>
        <taxon>Ascomycota</taxon>
        <taxon>Pezizomycotina</taxon>
        <taxon>Eurotiomycetes</taxon>
        <taxon>Eurotiomycetidae</taxon>
        <taxon>Eurotiales</taxon>
        <taxon>Elaphomycetaceae</taxon>
        <taxon>Elaphomyces</taxon>
    </lineage>
</organism>
<dbReference type="Proteomes" id="UP000243515">
    <property type="component" value="Unassembled WGS sequence"/>
</dbReference>
<gene>
    <name evidence="3" type="ORF">Egran_05787</name>
</gene>
<proteinExistence type="predicted"/>
<keyword evidence="2" id="KW-0472">Membrane</keyword>
<name>A0A232LQL1_9EURO</name>
<evidence type="ECO:0000256" key="1">
    <source>
        <dbReference type="SAM" id="MobiDB-lite"/>
    </source>
</evidence>
<dbReference type="EMBL" id="NPHW01005739">
    <property type="protein sequence ID" value="OXV06446.1"/>
    <property type="molecule type" value="Genomic_DNA"/>
</dbReference>
<dbReference type="AlphaFoldDB" id="A0A232LQL1"/>
<evidence type="ECO:0000256" key="2">
    <source>
        <dbReference type="SAM" id="Phobius"/>
    </source>
</evidence>
<comment type="caution">
    <text evidence="3">The sequence shown here is derived from an EMBL/GenBank/DDBJ whole genome shotgun (WGS) entry which is preliminary data.</text>
</comment>
<accession>A0A232LQL1</accession>
<evidence type="ECO:0000313" key="4">
    <source>
        <dbReference type="Proteomes" id="UP000243515"/>
    </source>
</evidence>
<feature type="transmembrane region" description="Helical" evidence="2">
    <location>
        <begin position="230"/>
        <end position="260"/>
    </location>
</feature>
<dbReference type="PANTHER" id="PTHR41807:SF1">
    <property type="entry name" value="GLUTATHIONE TRANSFERASE 3"/>
    <property type="match status" value="1"/>
</dbReference>
<keyword evidence="2" id="KW-1133">Transmembrane helix</keyword>
<feature type="region of interest" description="Disordered" evidence="1">
    <location>
        <begin position="81"/>
        <end position="120"/>
    </location>
</feature>
<evidence type="ECO:0000313" key="3">
    <source>
        <dbReference type="EMBL" id="OXV06446.1"/>
    </source>
</evidence>
<keyword evidence="4" id="KW-1185">Reference proteome</keyword>
<dbReference type="OrthoDB" id="4034134at2759"/>
<protein>
    <submittedName>
        <fullName evidence="3">Uncharacterized protein</fullName>
    </submittedName>
</protein>
<reference evidence="3 4" key="1">
    <citation type="journal article" date="2015" name="Environ. Microbiol.">
        <title>Metagenome sequence of Elaphomyces granulatus from sporocarp tissue reveals Ascomycota ectomycorrhizal fingerprints of genome expansion and a Proteobacteria-rich microbiome.</title>
        <authorList>
            <person name="Quandt C.A."/>
            <person name="Kohler A."/>
            <person name="Hesse C.N."/>
            <person name="Sharpton T.J."/>
            <person name="Martin F."/>
            <person name="Spatafora J.W."/>
        </authorList>
    </citation>
    <scope>NUCLEOTIDE SEQUENCE [LARGE SCALE GENOMIC DNA]</scope>
    <source>
        <strain evidence="3 4">OSC145934</strain>
    </source>
</reference>
<dbReference type="InterPro" id="IPR038872">
    <property type="entry name" value="Put_GTT3"/>
</dbReference>
<dbReference type="GO" id="GO:0016020">
    <property type="term" value="C:membrane"/>
    <property type="evidence" value="ECO:0007669"/>
    <property type="project" value="TreeGrafter"/>
</dbReference>
<keyword evidence="2" id="KW-0812">Transmembrane</keyword>
<feature type="transmembrane region" description="Helical" evidence="2">
    <location>
        <begin position="295"/>
        <end position="315"/>
    </location>
</feature>
<dbReference type="PANTHER" id="PTHR41807">
    <property type="entry name" value="GLUTATHIONE TRANSFERASE 3"/>
    <property type="match status" value="1"/>
</dbReference>